<dbReference type="Proteomes" id="UP000295727">
    <property type="component" value="Chromosome 2"/>
</dbReference>
<evidence type="ECO:0000256" key="15">
    <source>
        <dbReference type="RuleBase" id="RU003357"/>
    </source>
</evidence>
<dbReference type="InterPro" id="IPR000531">
    <property type="entry name" value="Beta-barrel_TonB"/>
</dbReference>
<evidence type="ECO:0000256" key="13">
    <source>
        <dbReference type="ARBA" id="ARBA00023237"/>
    </source>
</evidence>
<dbReference type="PANTHER" id="PTHR32552:SF89">
    <property type="entry name" value="CATECHOLATE SIDEROPHORE RECEPTOR FIU"/>
    <property type="match status" value="1"/>
</dbReference>
<dbReference type="Pfam" id="PF00593">
    <property type="entry name" value="TonB_dep_Rec_b-barrel"/>
    <property type="match status" value="1"/>
</dbReference>
<evidence type="ECO:0000259" key="19">
    <source>
        <dbReference type="Pfam" id="PF07715"/>
    </source>
</evidence>
<evidence type="ECO:0000313" key="21">
    <source>
        <dbReference type="Proteomes" id="UP000295727"/>
    </source>
</evidence>
<evidence type="ECO:0000256" key="17">
    <source>
        <dbReference type="SAM" id="SignalP"/>
    </source>
</evidence>
<dbReference type="KEGG" id="ppai:E1956_26340"/>
<comment type="similarity">
    <text evidence="2 14 15">Belongs to the TonB-dependent receptor family.</text>
</comment>
<evidence type="ECO:0000256" key="16">
    <source>
        <dbReference type="SAM" id="MobiDB-lite"/>
    </source>
</evidence>
<reference evidence="20 21" key="1">
    <citation type="submission" date="2019-03" db="EMBL/GenBank/DDBJ databases">
        <title>Paraburkholderia sp. 7MH5, isolated from subtropical forest soil.</title>
        <authorList>
            <person name="Gao Z.-H."/>
            <person name="Qiu L.-H."/>
        </authorList>
    </citation>
    <scope>NUCLEOTIDE SEQUENCE [LARGE SCALE GENOMIC DNA]</scope>
    <source>
        <strain evidence="20 21">7MH5</strain>
    </source>
</reference>
<evidence type="ECO:0000313" key="20">
    <source>
        <dbReference type="EMBL" id="QBR00553.1"/>
    </source>
</evidence>
<keyword evidence="3 14" id="KW-0813">Transport</keyword>
<feature type="chain" id="PRO_5020491777" evidence="17">
    <location>
        <begin position="33"/>
        <end position="780"/>
    </location>
</feature>
<keyword evidence="7 17" id="KW-0732">Signal</keyword>
<evidence type="ECO:0000256" key="11">
    <source>
        <dbReference type="ARBA" id="ARBA00023136"/>
    </source>
</evidence>
<keyword evidence="11 14" id="KW-0472">Membrane</keyword>
<dbReference type="InterPro" id="IPR036942">
    <property type="entry name" value="Beta-barrel_TonB_sf"/>
</dbReference>
<protein>
    <submittedName>
        <fullName evidence="20">TonB-dependent siderophore receptor</fullName>
    </submittedName>
</protein>
<dbReference type="GO" id="GO:0015344">
    <property type="term" value="F:siderophore uptake transmembrane transporter activity"/>
    <property type="evidence" value="ECO:0007669"/>
    <property type="project" value="TreeGrafter"/>
</dbReference>
<dbReference type="SUPFAM" id="SSF56935">
    <property type="entry name" value="Porins"/>
    <property type="match status" value="1"/>
</dbReference>
<evidence type="ECO:0000256" key="6">
    <source>
        <dbReference type="ARBA" id="ARBA00022692"/>
    </source>
</evidence>
<dbReference type="InterPro" id="IPR012910">
    <property type="entry name" value="Plug_dom"/>
</dbReference>
<evidence type="ECO:0000256" key="14">
    <source>
        <dbReference type="PROSITE-ProRule" id="PRU01360"/>
    </source>
</evidence>
<evidence type="ECO:0000256" key="2">
    <source>
        <dbReference type="ARBA" id="ARBA00009810"/>
    </source>
</evidence>
<dbReference type="InterPro" id="IPR037066">
    <property type="entry name" value="Plug_dom_sf"/>
</dbReference>
<feature type="signal peptide" evidence="17">
    <location>
        <begin position="1"/>
        <end position="32"/>
    </location>
</feature>
<dbReference type="RefSeq" id="WP_134754316.1">
    <property type="nucleotide sequence ID" value="NZ_CP038149.1"/>
</dbReference>
<dbReference type="Pfam" id="PF07715">
    <property type="entry name" value="Plug"/>
    <property type="match status" value="1"/>
</dbReference>
<accession>A0A4V1AZV1</accession>
<keyword evidence="8" id="KW-0408">Iron</keyword>
<keyword evidence="12 20" id="KW-0675">Receptor</keyword>
<dbReference type="GO" id="GO:0015891">
    <property type="term" value="P:siderophore transport"/>
    <property type="evidence" value="ECO:0007669"/>
    <property type="project" value="InterPro"/>
</dbReference>
<evidence type="ECO:0000256" key="10">
    <source>
        <dbReference type="ARBA" id="ARBA00023077"/>
    </source>
</evidence>
<evidence type="ECO:0000256" key="4">
    <source>
        <dbReference type="ARBA" id="ARBA00022452"/>
    </source>
</evidence>
<name>A0A4V1AZV1_9BURK</name>
<dbReference type="AlphaFoldDB" id="A0A4V1AZV1"/>
<feature type="region of interest" description="Disordered" evidence="16">
    <location>
        <begin position="38"/>
        <end position="78"/>
    </location>
</feature>
<dbReference type="Gene3D" id="2.40.170.20">
    <property type="entry name" value="TonB-dependent receptor, beta-barrel domain"/>
    <property type="match status" value="1"/>
</dbReference>
<evidence type="ECO:0000259" key="18">
    <source>
        <dbReference type="Pfam" id="PF00593"/>
    </source>
</evidence>
<evidence type="ECO:0000256" key="8">
    <source>
        <dbReference type="ARBA" id="ARBA00023004"/>
    </source>
</evidence>
<dbReference type="PANTHER" id="PTHR32552">
    <property type="entry name" value="FERRICHROME IRON RECEPTOR-RELATED"/>
    <property type="match status" value="1"/>
</dbReference>
<keyword evidence="5" id="KW-0410">Iron transport</keyword>
<evidence type="ECO:0000256" key="7">
    <source>
        <dbReference type="ARBA" id="ARBA00022729"/>
    </source>
</evidence>
<keyword evidence="21" id="KW-1185">Reference proteome</keyword>
<dbReference type="NCBIfam" id="TIGR01783">
    <property type="entry name" value="TonB-siderophor"/>
    <property type="match status" value="1"/>
</dbReference>
<keyword evidence="10 15" id="KW-0798">TonB box</keyword>
<evidence type="ECO:0000256" key="5">
    <source>
        <dbReference type="ARBA" id="ARBA00022496"/>
    </source>
</evidence>
<feature type="domain" description="TonB-dependent receptor-like beta-barrel" evidence="18">
    <location>
        <begin position="289"/>
        <end position="750"/>
    </location>
</feature>
<gene>
    <name evidence="20" type="ORF">E1956_26340</name>
</gene>
<dbReference type="Gene3D" id="2.170.130.10">
    <property type="entry name" value="TonB-dependent receptor, plug domain"/>
    <property type="match status" value="1"/>
</dbReference>
<dbReference type="OrthoDB" id="9790771at2"/>
<comment type="subcellular location">
    <subcellularLocation>
        <location evidence="1 14">Cell outer membrane</location>
        <topology evidence="1 14">Multi-pass membrane protein</topology>
    </subcellularLocation>
</comment>
<evidence type="ECO:0000256" key="3">
    <source>
        <dbReference type="ARBA" id="ARBA00022448"/>
    </source>
</evidence>
<proteinExistence type="inferred from homology"/>
<dbReference type="InterPro" id="IPR039426">
    <property type="entry name" value="TonB-dep_rcpt-like"/>
</dbReference>
<dbReference type="GO" id="GO:0038023">
    <property type="term" value="F:signaling receptor activity"/>
    <property type="evidence" value="ECO:0007669"/>
    <property type="project" value="InterPro"/>
</dbReference>
<feature type="domain" description="TonB-dependent receptor plug" evidence="19">
    <location>
        <begin position="114"/>
        <end position="213"/>
    </location>
</feature>
<keyword evidence="6 14" id="KW-0812">Transmembrane</keyword>
<dbReference type="InterPro" id="IPR010105">
    <property type="entry name" value="TonB_sidphr_rcpt"/>
</dbReference>
<evidence type="ECO:0000256" key="1">
    <source>
        <dbReference type="ARBA" id="ARBA00004571"/>
    </source>
</evidence>
<organism evidence="20 21">
    <name type="scientific">Paraburkholderia pallida</name>
    <dbReference type="NCBI Taxonomy" id="2547399"/>
    <lineage>
        <taxon>Bacteria</taxon>
        <taxon>Pseudomonadati</taxon>
        <taxon>Pseudomonadota</taxon>
        <taxon>Betaproteobacteria</taxon>
        <taxon>Burkholderiales</taxon>
        <taxon>Burkholderiaceae</taxon>
        <taxon>Paraburkholderia</taxon>
    </lineage>
</organism>
<dbReference type="EMBL" id="CP038149">
    <property type="protein sequence ID" value="QBR00553.1"/>
    <property type="molecule type" value="Genomic_DNA"/>
</dbReference>
<dbReference type="CDD" id="cd01347">
    <property type="entry name" value="ligand_gated_channel"/>
    <property type="match status" value="1"/>
</dbReference>
<keyword evidence="9" id="KW-0406">Ion transport</keyword>
<evidence type="ECO:0000256" key="12">
    <source>
        <dbReference type="ARBA" id="ARBA00023170"/>
    </source>
</evidence>
<evidence type="ECO:0000256" key="9">
    <source>
        <dbReference type="ARBA" id="ARBA00023065"/>
    </source>
</evidence>
<dbReference type="GO" id="GO:0009279">
    <property type="term" value="C:cell outer membrane"/>
    <property type="evidence" value="ECO:0007669"/>
    <property type="project" value="UniProtKB-SubCell"/>
</dbReference>
<dbReference type="PROSITE" id="PS52016">
    <property type="entry name" value="TONB_DEPENDENT_REC_3"/>
    <property type="match status" value="1"/>
</dbReference>
<sequence>MSVLFPTRMRAVASVAALYCSGFFVSAVHAQAAHTAPATPGASAAASPAAGSPATAAPSSAAPTANATDAGTSAGTSATTSAAAEATLPAVKVMSAPSEMQAKTLDSYKFTSPLIDTPRSVTVIPQEVLKEKNVTTFQDALRTVPGITFLGGDAAANPSADRPVIRGFESRNSIFVDGMRDSGVQNRETFDVENISVVKGPDSVYAGRGSVGGSIDITTKTPLNENFINGSVGLGTDSYRRATVDWNQKLNDTTAIRLNAMGHDADQPGRTDIYSQRWGVAPSIAFGLNTPTTVTLSYYHLNTYDMPDFSVPFRSTGGTPVPTNRGQFYGLNARDYRRGQNDTGEVKVEHRFNDAWKLKNTTMFGRSTLDYIATNPQLTSATSNILSLQAKSGKYATNSVANQTEANGKFDLYGMRHTLTAGVEFSHEQDLYEGYLVTDSKGNNIRSGGPCTVAYNCTPLAYWNPNNPWTGSVLLNGDKSFPGPATHTQTNIASAYLFDSVQLSERWIFNAGLRFDRFDVTAQQAGVPDLSNTSNLFSYQFGLVFKPVQTLSLYASYGTSANPPGANSGLGGGTDQITAANQNLAPERSRNIEVGAKWDVLHERLSLTTALFQTDKTNARVSDGLGGTINAGSQRVRGFEFGFAGNVTNQWAVFGGYSYLDAITTNAGPTSPQNSGLPMVMVPKHNFTLWTSYDVMPKLTVGAGATVSSETYASVSSTTRKWIPGYARFDASATWRVTKKVDLQLNVNNIFDRQYYQSAYPIYATWAPGRSAMVTLNFYQ</sequence>
<keyword evidence="4 14" id="KW-1134">Transmembrane beta strand</keyword>
<keyword evidence="13 14" id="KW-0998">Cell outer membrane</keyword>